<comment type="caution">
    <text evidence="3">The sequence shown here is derived from an EMBL/GenBank/DDBJ whole genome shotgun (WGS) entry which is preliminary data.</text>
</comment>
<feature type="compositionally biased region" description="Basic and acidic residues" evidence="1">
    <location>
        <begin position="125"/>
        <end position="134"/>
    </location>
</feature>
<sequence length="1094" mass="118429">MSNTWVATPLGGANAPAEGSHWWALGLPLAERLPTPGRIAPDDPGSTRAQARLHDWYRAHDLGASGQFDARLANLALTEDDLLTLLAEAPPALAERVGSPPAWARFTAQVIAAAYEPSGGQPGRETGESDRDGESPTAGNDAWTAGFAQILRPYLDVSVERLTRRSSEITAGTTDGFDIVAIGAEFRQTLSSRLVRVAARTLVRELNTARSRGQLAGSSPEERFLDFIRQFRQPATLHAFLAWYPVLARLLAQTCEYAIDAAVELLRRFCVDRAAIVATFFAGRDPGRLVALHLGAGDRHQRGRTVALLRFTTGVRLVYKPRPLTVHRHFNEVLRWLDGHHPGLAPRALTVLDRTDYGWTEFTSPQPCADRSEVERFYRRQGALLAVLYALDGSDVHYENLIACGDQPVLVDVETLFHPSLHASTGFASDPAATALTGSVYRSALLPQLLLGDEHALDISGLGGDRDAPLPTPVVDWHAPGTDEMRLVRRGGRFAGADNRPRLDGVDVDPTEFTEQLLAGFRDGYDVIVRNRHDLIDPDGLLHRFADDEVRVVARATRVYVRLLDESTHPDVLRDALDRDRLLDVLWAGSAGDPARLRLVRSELAELWHGDVPIFTARPGHRHLWAGTGDEITDVLDASPLDQVIAKIRSMGDVDRYDQEWIIRTSLATRRPHSGHETGSPVPRPFAATTPDPGRLLAAARGVADQIIARGYTDDSRINWLGLELLDDRQWMVMPLGAGLASGYSGVALFLAQLAALTGDKRYASVARRALSPLPHLIEYFTETPELARAVGSGGFAGFGGIAYALAQVSVLLDDRHLADLVEPTVRLAAELVTTDQEYGVHDGLAGCLAAMLAVHQYAGLESAKNTAAHCASRLLARQRPHDDPAASRAATPAASGFASGLAGIAWALLRFARVTGDVRAAERGREDFRAAVGPDQLDGHSWCQGQPGMGLALIDATGPTGEPWTGPTGEPWAVQADEPWADRFVERTIEAVVTSGPLPNHSLCHGELGRLELLCVAARNGRVARTAHLRHASMLLSAIEQSGPRCGTPENALTPGLLNGMAGIGHGLLRLGFPDQIPSALLLQPPDQQPRMP</sequence>
<keyword evidence="4" id="KW-1185">Reference proteome</keyword>
<dbReference type="Pfam" id="PF05147">
    <property type="entry name" value="LANC_like"/>
    <property type="match status" value="1"/>
</dbReference>
<evidence type="ECO:0000313" key="4">
    <source>
        <dbReference type="Proteomes" id="UP001597260"/>
    </source>
</evidence>
<dbReference type="PRINTS" id="PR01950">
    <property type="entry name" value="LANCSUPER"/>
</dbReference>
<dbReference type="InterPro" id="IPR007822">
    <property type="entry name" value="LANC-like"/>
</dbReference>
<dbReference type="Pfam" id="PF13575">
    <property type="entry name" value="DUF4135"/>
    <property type="match status" value="1"/>
</dbReference>
<accession>A0ABW3YIA3</accession>
<dbReference type="InterPro" id="IPR025410">
    <property type="entry name" value="Lant_dehyd"/>
</dbReference>
<dbReference type="InterPro" id="IPR012341">
    <property type="entry name" value="6hp_glycosidase-like_sf"/>
</dbReference>
<dbReference type="InterPro" id="IPR017146">
    <property type="entry name" value="Lanti_2_LanM"/>
</dbReference>
<feature type="domain" description="Lantibiotic biosynthesis protein dehydration" evidence="2">
    <location>
        <begin position="244"/>
        <end position="617"/>
    </location>
</feature>
<dbReference type="Gene3D" id="1.50.10.10">
    <property type="match status" value="1"/>
</dbReference>
<dbReference type="RefSeq" id="WP_377572342.1">
    <property type="nucleotide sequence ID" value="NZ_JBHTMP010000028.1"/>
</dbReference>
<dbReference type="SMART" id="SM01260">
    <property type="entry name" value="LANC_like"/>
    <property type="match status" value="1"/>
</dbReference>
<dbReference type="CDD" id="cd04792">
    <property type="entry name" value="LanM-like"/>
    <property type="match status" value="1"/>
</dbReference>
<dbReference type="PIRSF" id="PIRSF037228">
    <property type="entry name" value="Lant_mod_RumM"/>
    <property type="match status" value="1"/>
</dbReference>
<dbReference type="SUPFAM" id="SSF158745">
    <property type="entry name" value="LanC-like"/>
    <property type="match status" value="1"/>
</dbReference>
<evidence type="ECO:0000313" key="3">
    <source>
        <dbReference type="EMBL" id="MFD1323192.1"/>
    </source>
</evidence>
<proteinExistence type="predicted"/>
<dbReference type="Proteomes" id="UP001597260">
    <property type="component" value="Unassembled WGS sequence"/>
</dbReference>
<organism evidence="3 4">
    <name type="scientific">Micromonospora sonneratiae</name>
    <dbReference type="NCBI Taxonomy" id="1184706"/>
    <lineage>
        <taxon>Bacteria</taxon>
        <taxon>Bacillati</taxon>
        <taxon>Actinomycetota</taxon>
        <taxon>Actinomycetes</taxon>
        <taxon>Micromonosporales</taxon>
        <taxon>Micromonosporaceae</taxon>
        <taxon>Micromonospora</taxon>
    </lineage>
</organism>
<evidence type="ECO:0000256" key="1">
    <source>
        <dbReference type="SAM" id="MobiDB-lite"/>
    </source>
</evidence>
<gene>
    <name evidence="3" type="ORF">ACFQ4H_19055</name>
</gene>
<evidence type="ECO:0000259" key="2">
    <source>
        <dbReference type="Pfam" id="PF13575"/>
    </source>
</evidence>
<dbReference type="EMBL" id="JBHTMP010000028">
    <property type="protein sequence ID" value="MFD1323192.1"/>
    <property type="molecule type" value="Genomic_DNA"/>
</dbReference>
<name>A0ABW3YIA3_9ACTN</name>
<dbReference type="NCBIfam" id="TIGR03897">
    <property type="entry name" value="lanti_2_LanM"/>
    <property type="match status" value="1"/>
</dbReference>
<feature type="region of interest" description="Disordered" evidence="1">
    <location>
        <begin position="116"/>
        <end position="139"/>
    </location>
</feature>
<protein>
    <submittedName>
        <fullName evidence="3">Type 2 lanthipeptide synthetase LanM family protein</fullName>
    </submittedName>
</protein>
<reference evidence="4" key="1">
    <citation type="journal article" date="2019" name="Int. J. Syst. Evol. Microbiol.">
        <title>The Global Catalogue of Microorganisms (GCM) 10K type strain sequencing project: providing services to taxonomists for standard genome sequencing and annotation.</title>
        <authorList>
            <consortium name="The Broad Institute Genomics Platform"/>
            <consortium name="The Broad Institute Genome Sequencing Center for Infectious Disease"/>
            <person name="Wu L."/>
            <person name="Ma J."/>
        </authorList>
    </citation>
    <scope>NUCLEOTIDE SEQUENCE [LARGE SCALE GENOMIC DNA]</scope>
    <source>
        <strain evidence="4">JCM 31037</strain>
    </source>
</reference>